<evidence type="ECO:0000313" key="1">
    <source>
        <dbReference type="EMBL" id="TGX80189.1"/>
    </source>
</evidence>
<dbReference type="Proteomes" id="UP000308886">
    <property type="component" value="Unassembled WGS sequence"/>
</dbReference>
<sequence length="121" mass="13855">MATYNGAKYLREQVDSILNQDLTKYPDAELELLVSDDLSTDDTVKILESYNDSRIKIYHHTDKDKHRHKYARPFFLSTANFGHAMSKATGDYIFLSDQDDVWLPLKVSKTLDLLQENKGGG</sequence>
<keyword evidence="2" id="KW-1185">Reference proteome</keyword>
<proteinExistence type="predicted"/>
<comment type="caution">
    <text evidence="1">The sequence shown here is derived from an EMBL/GenBank/DDBJ whole genome shotgun (WGS) entry which is preliminary data.</text>
</comment>
<reference evidence="1" key="1">
    <citation type="submission" date="2019-04" db="EMBL/GenBank/DDBJ databases">
        <title>Microbes associate with the intestines of laboratory mice.</title>
        <authorList>
            <person name="Navarre W."/>
            <person name="Wong E."/>
            <person name="Huang K."/>
            <person name="Tropini C."/>
            <person name="Ng K."/>
            <person name="Yu B."/>
        </authorList>
    </citation>
    <scope>NUCLEOTIDE SEQUENCE</scope>
    <source>
        <strain evidence="1">NM73_A23</strain>
    </source>
</reference>
<evidence type="ECO:0000313" key="2">
    <source>
        <dbReference type="Proteomes" id="UP000308886"/>
    </source>
</evidence>
<accession>A0AC61QM33</accession>
<organism evidence="1 2">
    <name type="scientific">Palleniella muris</name>
    <dbReference type="NCBI Taxonomy" id="3038145"/>
    <lineage>
        <taxon>Bacteria</taxon>
        <taxon>Pseudomonadati</taxon>
        <taxon>Bacteroidota</taxon>
        <taxon>Bacteroidia</taxon>
        <taxon>Bacteroidales</taxon>
        <taxon>Prevotellaceae</taxon>
        <taxon>Palleniella</taxon>
    </lineage>
</organism>
<dbReference type="EMBL" id="SRZC01000028">
    <property type="protein sequence ID" value="TGX80189.1"/>
    <property type="molecule type" value="Genomic_DNA"/>
</dbReference>
<gene>
    <name evidence="1" type="ORF">E5358_13370</name>
</gene>
<name>A0AC61QM33_9BACT</name>
<protein>
    <submittedName>
        <fullName evidence="1">Glycosyltransferase</fullName>
    </submittedName>
</protein>